<proteinExistence type="predicted"/>
<protein>
    <submittedName>
        <fullName evidence="2">Uncharacterized protein</fullName>
    </submittedName>
</protein>
<sequence>MGAGAALVFATACGEQPAAPQAPAESPPASQELTKVPGRKPAEPPAQDQGGSVPAAQIDSGALPRGYPVDVSRGKGGNTLTIVGQEGGCSQASAEVGEQRGDRVTVTMVETKPADKNTMCTMDMRYPPITVRLDDPLGDRLLVLKYAQRTE</sequence>
<evidence type="ECO:0000256" key="1">
    <source>
        <dbReference type="SAM" id="MobiDB-lite"/>
    </source>
</evidence>
<feature type="compositionally biased region" description="Low complexity" evidence="1">
    <location>
        <begin position="15"/>
        <end position="32"/>
    </location>
</feature>
<evidence type="ECO:0000313" key="2">
    <source>
        <dbReference type="EMBL" id="TKG69760.1"/>
    </source>
</evidence>
<evidence type="ECO:0000313" key="3">
    <source>
        <dbReference type="Proteomes" id="UP000309992"/>
    </source>
</evidence>
<comment type="caution">
    <text evidence="2">The sequence shown here is derived from an EMBL/GenBank/DDBJ whole genome shotgun (WGS) entry which is preliminary data.</text>
</comment>
<dbReference type="Proteomes" id="UP000309992">
    <property type="component" value="Unassembled WGS sequence"/>
</dbReference>
<gene>
    <name evidence="2" type="ORF">FCN18_19000</name>
</gene>
<dbReference type="EMBL" id="SWMS01000010">
    <property type="protein sequence ID" value="TKG69760.1"/>
    <property type="molecule type" value="Genomic_DNA"/>
</dbReference>
<reference evidence="2 3" key="1">
    <citation type="journal article" date="2015" name="Antonie Van Leeuwenhoek">
        <title>Prauserella endophytica sp. nov., an endophytic actinobacterium isolated from Tamarix taklamakanensis.</title>
        <authorList>
            <person name="Liu J.M."/>
            <person name="Habden X."/>
            <person name="Guo L."/>
            <person name="Tuo L."/>
            <person name="Jiang Z.K."/>
            <person name="Liu S.W."/>
            <person name="Liu X.F."/>
            <person name="Chen L."/>
            <person name="Li R.F."/>
            <person name="Zhang Y.Q."/>
            <person name="Sun C.H."/>
        </authorList>
    </citation>
    <scope>NUCLEOTIDE SEQUENCE [LARGE SCALE GENOMIC DNA]</scope>
    <source>
        <strain evidence="2 3">CGMCC 4.7182</strain>
    </source>
</reference>
<keyword evidence="3" id="KW-1185">Reference proteome</keyword>
<accession>A0ABY2S3F2</accession>
<name>A0ABY2S3F2_9PSEU</name>
<feature type="region of interest" description="Disordered" evidence="1">
    <location>
        <begin position="15"/>
        <end position="72"/>
    </location>
</feature>
<organism evidence="2 3">
    <name type="scientific">Prauserella endophytica</name>
    <dbReference type="NCBI Taxonomy" id="1592324"/>
    <lineage>
        <taxon>Bacteria</taxon>
        <taxon>Bacillati</taxon>
        <taxon>Actinomycetota</taxon>
        <taxon>Actinomycetes</taxon>
        <taxon>Pseudonocardiales</taxon>
        <taxon>Pseudonocardiaceae</taxon>
        <taxon>Prauserella</taxon>
        <taxon>Prauserella coralliicola group</taxon>
    </lineage>
</organism>